<protein>
    <recommendedName>
        <fullName evidence="3">TsaA-like domain-containing protein</fullName>
    </recommendedName>
</protein>
<dbReference type="InterPro" id="IPR036414">
    <property type="entry name" value="YaeB_N_sf"/>
</dbReference>
<proteinExistence type="inferred from homology"/>
<dbReference type="Pfam" id="PF01980">
    <property type="entry name" value="TrmO_N"/>
    <property type="match status" value="1"/>
</dbReference>
<dbReference type="Gene3D" id="2.40.30.70">
    <property type="entry name" value="YaeB-like"/>
    <property type="match status" value="1"/>
</dbReference>
<evidence type="ECO:0000256" key="1">
    <source>
        <dbReference type="ARBA" id="ARBA00022691"/>
    </source>
</evidence>
<dbReference type="InterPro" id="IPR036413">
    <property type="entry name" value="YaeB-like_sf"/>
</dbReference>
<dbReference type="PANTHER" id="PTHR12818:SF0">
    <property type="entry name" value="TRNA (ADENINE(37)-N6)-METHYLTRANSFERASE"/>
    <property type="match status" value="1"/>
</dbReference>
<dbReference type="OrthoDB" id="4882at2759"/>
<dbReference type="GeneID" id="3373089"/>
<reference evidence="4 5" key="1">
    <citation type="journal article" date="2004" name="Science">
        <title>Complete genome sequence of the apicomplexan, Cryptosporidium parvum.</title>
        <authorList>
            <person name="Abrahamsen M.S."/>
            <person name="Templeton T.J."/>
            <person name="Enomoto S."/>
            <person name="Abrahante J.E."/>
            <person name="Zhu G."/>
            <person name="Lancto C.A."/>
            <person name="Deng M."/>
            <person name="Liu C."/>
            <person name="Widmer G."/>
            <person name="Tzipori S."/>
            <person name="Buck G.A."/>
            <person name="Xu P."/>
            <person name="Bankier A.T."/>
            <person name="Dear P.H."/>
            <person name="Konfortov B.A."/>
            <person name="Spriggs H.F."/>
            <person name="Iyer L."/>
            <person name="Anantharaman V."/>
            <person name="Aravind L."/>
            <person name="Kapur V."/>
        </authorList>
    </citation>
    <scope>NUCLEOTIDE SEQUENCE [LARGE SCALE GENOMIC DNA]</scope>
    <source>
        <strain evidence="5">Iowa II</strain>
    </source>
</reference>
<comment type="caution">
    <text evidence="4">The sequence shown here is derived from an EMBL/GenBank/DDBJ whole genome shotgun (WGS) entry which is preliminary data.</text>
</comment>
<evidence type="ECO:0000313" key="5">
    <source>
        <dbReference type="Proteomes" id="UP000006726"/>
    </source>
</evidence>
<dbReference type="SUPFAM" id="SSF118196">
    <property type="entry name" value="YaeB-like"/>
    <property type="match status" value="1"/>
</dbReference>
<organism evidence="4 5">
    <name type="scientific">Cryptosporidium parvum (strain Iowa II)</name>
    <dbReference type="NCBI Taxonomy" id="353152"/>
    <lineage>
        <taxon>Eukaryota</taxon>
        <taxon>Sar</taxon>
        <taxon>Alveolata</taxon>
        <taxon>Apicomplexa</taxon>
        <taxon>Conoidasida</taxon>
        <taxon>Coccidia</taxon>
        <taxon>Eucoccidiorida</taxon>
        <taxon>Eimeriorina</taxon>
        <taxon>Cryptosporidiidae</taxon>
        <taxon>Cryptosporidium</taxon>
    </lineage>
</organism>
<feature type="domain" description="TsaA-like" evidence="3">
    <location>
        <begin position="20"/>
        <end position="177"/>
    </location>
</feature>
<dbReference type="KEGG" id="cpv:cgd5_1700"/>
<dbReference type="EMBL" id="AAEE01000007">
    <property type="protein sequence ID" value="EAK88241.1"/>
    <property type="molecule type" value="Genomic_DNA"/>
</dbReference>
<evidence type="ECO:0000313" key="4">
    <source>
        <dbReference type="EMBL" id="EAK88241.1"/>
    </source>
</evidence>
<evidence type="ECO:0000256" key="2">
    <source>
        <dbReference type="ARBA" id="ARBA00033753"/>
    </source>
</evidence>
<sequence length="316" mass="36510">WTTGVKKKKITLKANKMIEIPIIGRVNSCYNEKWGTPRQGKYGLSSLATIELNTNIVCRDKLKDLEEHSHTILIFIFNLNKIKNSQKKNFLYINNTNAYFVHQNAKVTPPKIDSGEKRGCLATRSPHRPVPIGLTICNIVNIDLFGMKIQVGGVDIIDGTPIVEIFPYSLNYSISRNVIHTPNWVKPEKNSGIINLCIYFSFASFLDILGISKLKKIETNIQFFDDGDSYRNFNKLRNFIVEILKIDPRSRYSKKKTKLTLFGIKLFNSFQLIYHHHKMCIKVIRFLHTSNLLVEGLNPRTINWYNRLKNFISLDM</sequence>
<dbReference type="OMA" id="NPRTINW"/>
<dbReference type="AlphaFoldDB" id="Q5CRS2"/>
<dbReference type="Proteomes" id="UP000006726">
    <property type="component" value="Chromosome 5"/>
</dbReference>
<accession>Q5CRS2</accession>
<name>Q5CRS2_CRYPI</name>
<feature type="non-terminal residue" evidence="4">
    <location>
        <position position="1"/>
    </location>
</feature>
<dbReference type="InterPro" id="IPR023370">
    <property type="entry name" value="TrmO-like_N"/>
</dbReference>
<dbReference type="PROSITE" id="PS51668">
    <property type="entry name" value="TSAA_2"/>
    <property type="match status" value="1"/>
</dbReference>
<dbReference type="RefSeq" id="XP_626114.1">
    <property type="nucleotide sequence ID" value="XM_626114.1"/>
</dbReference>
<comment type="similarity">
    <text evidence="2">Belongs to the tRNA methyltransferase O family.</text>
</comment>
<gene>
    <name evidence="4" type="ORF">cgd5_1700</name>
</gene>
<keyword evidence="1" id="KW-0949">S-adenosyl-L-methionine</keyword>
<dbReference type="InParanoid" id="Q5CRS2"/>
<dbReference type="PANTHER" id="PTHR12818">
    <property type="entry name" value="TRNA (ADENINE(37)-N6)-METHYLTRANSFERASE"/>
    <property type="match status" value="1"/>
</dbReference>
<dbReference type="InterPro" id="IPR040372">
    <property type="entry name" value="YaeB-like"/>
</dbReference>
<keyword evidence="5" id="KW-1185">Reference proteome</keyword>
<evidence type="ECO:0000259" key="3">
    <source>
        <dbReference type="PROSITE" id="PS51668"/>
    </source>
</evidence>